<name>A0A0E3Z9V4_9FUSO</name>
<dbReference type="PANTHER" id="PTHR33991:SF1">
    <property type="entry name" value="DNA REPAIR PROTEIN RECO"/>
    <property type="match status" value="1"/>
</dbReference>
<keyword evidence="3" id="KW-0234">DNA repair</keyword>
<keyword evidence="6" id="KW-1185">Reference proteome</keyword>
<dbReference type="GO" id="GO:0043590">
    <property type="term" value="C:bacterial nucleoid"/>
    <property type="evidence" value="ECO:0007669"/>
    <property type="project" value="TreeGrafter"/>
</dbReference>
<dbReference type="STRING" id="187101.VC03_01815"/>
<dbReference type="InterPro" id="IPR022572">
    <property type="entry name" value="DNA_rep/recomb_RecO_N"/>
</dbReference>
<dbReference type="Proteomes" id="UP000033103">
    <property type="component" value="Chromosome"/>
</dbReference>
<keyword evidence="2" id="KW-0233">DNA recombination</keyword>
<dbReference type="InterPro" id="IPR003717">
    <property type="entry name" value="RecO"/>
</dbReference>
<dbReference type="RefSeq" id="WP_046328408.1">
    <property type="nucleotide sequence ID" value="NZ_CAUPIC010000001.1"/>
</dbReference>
<proteinExistence type="predicted"/>
<evidence type="ECO:0000256" key="1">
    <source>
        <dbReference type="ARBA" id="ARBA00022763"/>
    </source>
</evidence>
<dbReference type="KEGG" id="sns:VC03_01815"/>
<evidence type="ECO:0000259" key="4">
    <source>
        <dbReference type="Pfam" id="PF11967"/>
    </source>
</evidence>
<protein>
    <recommendedName>
        <fullName evidence="4">DNA replication/recombination mediator RecO N-terminal domain-containing protein</fullName>
    </recommendedName>
</protein>
<gene>
    <name evidence="5" type="ORF">VC03_01815</name>
</gene>
<dbReference type="EMBL" id="CP011280">
    <property type="protein sequence ID" value="AKC95302.1"/>
    <property type="molecule type" value="Genomic_DNA"/>
</dbReference>
<dbReference type="NCBIfam" id="TIGR00613">
    <property type="entry name" value="reco"/>
    <property type="match status" value="1"/>
</dbReference>
<reference evidence="5 6" key="1">
    <citation type="journal article" date="2012" name="BMC Genomics">
        <title>Genomic sequence analysis and characterization of Sneathia amnii sp. nov.</title>
        <authorList>
            <consortium name="Vaginal Microbiome Consortium (additional members)"/>
            <person name="Harwich M.D.Jr."/>
            <person name="Serrano M.G."/>
            <person name="Fettweis J.M."/>
            <person name="Alves J.M."/>
            <person name="Reimers M.A."/>
            <person name="Buck G.A."/>
            <person name="Jefferson K.K."/>
        </authorList>
    </citation>
    <scope>NUCLEOTIDE SEQUENCE [LARGE SCALE GENOMIC DNA]</scope>
    <source>
        <strain evidence="5 6">SN35</strain>
    </source>
</reference>
<dbReference type="GO" id="GO:0006310">
    <property type="term" value="P:DNA recombination"/>
    <property type="evidence" value="ECO:0007669"/>
    <property type="project" value="UniProtKB-KW"/>
</dbReference>
<dbReference type="InterPro" id="IPR012340">
    <property type="entry name" value="NA-bd_OB-fold"/>
</dbReference>
<dbReference type="PANTHER" id="PTHR33991">
    <property type="entry name" value="DNA REPAIR PROTEIN RECO"/>
    <property type="match status" value="1"/>
</dbReference>
<evidence type="ECO:0000313" key="6">
    <source>
        <dbReference type="Proteomes" id="UP000033103"/>
    </source>
</evidence>
<evidence type="ECO:0000313" key="5">
    <source>
        <dbReference type="EMBL" id="AKC95302.1"/>
    </source>
</evidence>
<dbReference type="AlphaFoldDB" id="A0A0E3Z9V4"/>
<feature type="domain" description="DNA replication/recombination mediator RecO N-terminal" evidence="4">
    <location>
        <begin position="1"/>
        <end position="66"/>
    </location>
</feature>
<accession>A0A0E3Z9V4</accession>
<dbReference type="GO" id="GO:0006302">
    <property type="term" value="P:double-strand break repair"/>
    <property type="evidence" value="ECO:0007669"/>
    <property type="project" value="TreeGrafter"/>
</dbReference>
<evidence type="ECO:0000256" key="2">
    <source>
        <dbReference type="ARBA" id="ARBA00023172"/>
    </source>
</evidence>
<evidence type="ECO:0000256" key="3">
    <source>
        <dbReference type="ARBA" id="ARBA00023204"/>
    </source>
</evidence>
<dbReference type="PATRIC" id="fig|1069640.6.peg.345"/>
<dbReference type="SUPFAM" id="SSF50249">
    <property type="entry name" value="Nucleic acid-binding proteins"/>
    <property type="match status" value="1"/>
</dbReference>
<dbReference type="OrthoDB" id="81972at2"/>
<sequence>MELLKDNALVLSRKYYNESNILVTLFTKTYGKISCISYRGRVSKKKELYALTPTSYIYTEIEKNGSKTSLVDYRLLKNVDTSKSIGKVELCLYIVYVLDKILEYNQEEKELYERIEKIYDYIEEVDEKKVESLEYVYKFISRFLKRILIDLGIYFEGNFKETRNIEDKVCEYEGYINTYFNIDLDYRKIITRRVYK</sequence>
<organism evidence="5 6">
    <name type="scientific">Sneathia vaginalis</name>
    <dbReference type="NCBI Taxonomy" id="187101"/>
    <lineage>
        <taxon>Bacteria</taxon>
        <taxon>Fusobacteriati</taxon>
        <taxon>Fusobacteriota</taxon>
        <taxon>Fusobacteriia</taxon>
        <taxon>Fusobacteriales</taxon>
        <taxon>Leptotrichiaceae</taxon>
        <taxon>Sneathia</taxon>
    </lineage>
</organism>
<dbReference type="Pfam" id="PF11967">
    <property type="entry name" value="RecO_N"/>
    <property type="match status" value="1"/>
</dbReference>
<dbReference type="HOGENOM" id="CLU_111593_0_0_0"/>
<keyword evidence="1" id="KW-0227">DNA damage</keyword>
<dbReference type="Gene3D" id="2.40.50.140">
    <property type="entry name" value="Nucleic acid-binding proteins"/>
    <property type="match status" value="1"/>
</dbReference>